<reference evidence="4" key="1">
    <citation type="journal article" date="2019" name="Int. J. Syst. Evol. Microbiol.">
        <title>The Global Catalogue of Microorganisms (GCM) 10K type strain sequencing project: providing services to taxonomists for standard genome sequencing and annotation.</title>
        <authorList>
            <consortium name="The Broad Institute Genomics Platform"/>
            <consortium name="The Broad Institute Genome Sequencing Center for Infectious Disease"/>
            <person name="Wu L."/>
            <person name="Ma J."/>
        </authorList>
    </citation>
    <scope>NUCLEOTIDE SEQUENCE [LARGE SCALE GENOMIC DNA]</scope>
    <source>
        <strain evidence="4">TISTR 1535</strain>
    </source>
</reference>
<keyword evidence="4" id="KW-1185">Reference proteome</keyword>
<protein>
    <submittedName>
        <fullName evidence="3">YycH family regulatory protein</fullName>
    </submittedName>
</protein>
<dbReference type="Gene3D" id="3.10.450.310">
    <property type="match status" value="1"/>
</dbReference>
<name>A0ABW5V9J7_9BACI</name>
<evidence type="ECO:0000313" key="3">
    <source>
        <dbReference type="EMBL" id="MFD2761317.1"/>
    </source>
</evidence>
<dbReference type="Proteomes" id="UP001597502">
    <property type="component" value="Unassembled WGS sequence"/>
</dbReference>
<comment type="caution">
    <text evidence="3">The sequence shown here is derived from an EMBL/GenBank/DDBJ whole genome shotgun (WGS) entry which is preliminary data.</text>
</comment>
<evidence type="ECO:0000259" key="2">
    <source>
        <dbReference type="Pfam" id="PF07435"/>
    </source>
</evidence>
<keyword evidence="1" id="KW-0812">Transmembrane</keyword>
<evidence type="ECO:0000256" key="1">
    <source>
        <dbReference type="SAM" id="Phobius"/>
    </source>
</evidence>
<sequence length="435" mass="50539">MQLETVKSFILWVLVGASLLLSFALWNYKPEVESVPQEQYEDRVDLGGYEETTKNLIEPKSIIFRNGQNYYSFQDPSGGKTLYQDMHSWVLYDFRTREDGSRPSASNQLEIVFPDAIPANMLTSLFTFNEDPYLPDWSFKRLFITFNQDASSLNLIFQSQDGEQQATAVVNDSKKYDRLWQRLTTFEGLSEYVRFDEGTEPIYIPKYEVEIASMSVAAQEINSRLMVDALFRNPDIVTPNQISENEVYFTDSARGIMRVYQNRRTMEFQNPLQTPFEQMDPEALLELSKNNINGHVGWTDEYNLMDIAASSNTIRYQLFYDGYPVYGDHHASMIEQQFRIKELNQPNLYKRPLFSLKNLLGKDPAELRSGNDVIYFLKNNQTYELDHVEDIRIGYNLTYQSNADAITLNPSWFIKYSGSWQEIKFNDMTDQKGGS</sequence>
<dbReference type="InterPro" id="IPR009996">
    <property type="entry name" value="YycH"/>
</dbReference>
<keyword evidence="1" id="KW-0472">Membrane</keyword>
<feature type="domain" description="Regulatory protein YycH" evidence="2">
    <location>
        <begin position="4"/>
        <end position="430"/>
    </location>
</feature>
<dbReference type="CDD" id="cd15787">
    <property type="entry name" value="YycH_N"/>
    <property type="match status" value="1"/>
</dbReference>
<dbReference type="Pfam" id="PF07435">
    <property type="entry name" value="YycH"/>
    <property type="match status" value="1"/>
</dbReference>
<evidence type="ECO:0000313" key="4">
    <source>
        <dbReference type="Proteomes" id="UP001597502"/>
    </source>
</evidence>
<accession>A0ABW5V9J7</accession>
<dbReference type="InterPro" id="IPR042274">
    <property type="entry name" value="YycH/YycI_2"/>
</dbReference>
<dbReference type="RefSeq" id="WP_382393693.1">
    <property type="nucleotide sequence ID" value="NZ_JBHUNA010000021.1"/>
</dbReference>
<feature type="transmembrane region" description="Helical" evidence="1">
    <location>
        <begin position="9"/>
        <end position="28"/>
    </location>
</feature>
<dbReference type="EMBL" id="JBHUNA010000021">
    <property type="protein sequence ID" value="MFD2761317.1"/>
    <property type="molecule type" value="Genomic_DNA"/>
</dbReference>
<dbReference type="Gene3D" id="3.30.310.160">
    <property type="entry name" value="YycH protein, domain 2"/>
    <property type="match status" value="1"/>
</dbReference>
<organism evidence="3 4">
    <name type="scientific">Lentibacillus juripiscarius</name>
    <dbReference type="NCBI Taxonomy" id="257446"/>
    <lineage>
        <taxon>Bacteria</taxon>
        <taxon>Bacillati</taxon>
        <taxon>Bacillota</taxon>
        <taxon>Bacilli</taxon>
        <taxon>Bacillales</taxon>
        <taxon>Bacillaceae</taxon>
        <taxon>Lentibacillus</taxon>
    </lineage>
</organism>
<proteinExistence type="predicted"/>
<keyword evidence="1" id="KW-1133">Transmembrane helix</keyword>
<gene>
    <name evidence="3" type="ORF">ACFSUO_10075</name>
</gene>